<dbReference type="WBParaSite" id="nRc.2.0.1.t00631-RA">
    <property type="protein sequence ID" value="nRc.2.0.1.t00631-RA"/>
    <property type="gene ID" value="nRc.2.0.1.g00631"/>
</dbReference>
<keyword evidence="1" id="KW-1185">Reference proteome</keyword>
<name>A0A915HH37_ROMCU</name>
<evidence type="ECO:0000313" key="2">
    <source>
        <dbReference type="WBParaSite" id="nRc.2.0.1.t00631-RA"/>
    </source>
</evidence>
<dbReference type="AlphaFoldDB" id="A0A915HH37"/>
<proteinExistence type="predicted"/>
<sequence length="79" mass="9419">MYQVIKKAKCEIFSQQIPRFENEDGSAVPIRTGLQQQSTCDKVHQNMSIVMNYLLYYNHAFQNVCNYRKSRKNIQDWEV</sequence>
<organism evidence="1 2">
    <name type="scientific">Romanomermis culicivorax</name>
    <name type="common">Nematode worm</name>
    <dbReference type="NCBI Taxonomy" id="13658"/>
    <lineage>
        <taxon>Eukaryota</taxon>
        <taxon>Metazoa</taxon>
        <taxon>Ecdysozoa</taxon>
        <taxon>Nematoda</taxon>
        <taxon>Enoplea</taxon>
        <taxon>Dorylaimia</taxon>
        <taxon>Mermithida</taxon>
        <taxon>Mermithoidea</taxon>
        <taxon>Mermithidae</taxon>
        <taxon>Romanomermis</taxon>
    </lineage>
</organism>
<reference evidence="2" key="1">
    <citation type="submission" date="2022-11" db="UniProtKB">
        <authorList>
            <consortium name="WormBaseParasite"/>
        </authorList>
    </citation>
    <scope>IDENTIFICATION</scope>
</reference>
<dbReference type="Proteomes" id="UP000887565">
    <property type="component" value="Unplaced"/>
</dbReference>
<accession>A0A915HH37</accession>
<evidence type="ECO:0000313" key="1">
    <source>
        <dbReference type="Proteomes" id="UP000887565"/>
    </source>
</evidence>
<protein>
    <submittedName>
        <fullName evidence="2">Uncharacterized protein</fullName>
    </submittedName>
</protein>